<feature type="transmembrane region" description="Helical" evidence="1">
    <location>
        <begin position="5"/>
        <end position="24"/>
    </location>
</feature>
<keyword evidence="1" id="KW-0812">Transmembrane</keyword>
<gene>
    <name evidence="3" type="ORF">KF282_2336</name>
</gene>
<dbReference type="SUPFAM" id="SSF55073">
    <property type="entry name" value="Nucleotide cyclase"/>
    <property type="match status" value="1"/>
</dbReference>
<dbReference type="PANTHER" id="PTHR45138">
    <property type="entry name" value="REGULATORY COMPONENTS OF SENSORY TRANSDUCTION SYSTEM"/>
    <property type="match status" value="1"/>
</dbReference>
<dbReference type="PROSITE" id="PS50887">
    <property type="entry name" value="GGDEF"/>
    <property type="match status" value="1"/>
</dbReference>
<protein>
    <submittedName>
        <fullName evidence="3">GGDEF family protein</fullName>
    </submittedName>
</protein>
<feature type="transmembrane region" description="Helical" evidence="1">
    <location>
        <begin position="39"/>
        <end position="57"/>
    </location>
</feature>
<dbReference type="GO" id="GO:1902201">
    <property type="term" value="P:negative regulation of bacterial-type flagellum-dependent cell motility"/>
    <property type="evidence" value="ECO:0007669"/>
    <property type="project" value="TreeGrafter"/>
</dbReference>
<dbReference type="InterPro" id="IPR029787">
    <property type="entry name" value="Nucleotide_cyclase"/>
</dbReference>
<keyword evidence="1" id="KW-0472">Membrane</keyword>
<sequence>MFISILANMSILLVSLYGYLSYYVNYNKFHSFLKDKGTFFNSIFVTIVGIFLLYFAIEIGGARYDLRFLLLAFTVKYFGNKVTITSTLLLMVIRLFWGIDNHTPIAICYSVLLVFTLPMLKYIVSKINSDIIQLLILNYYCLLIGNFLNAIIIKNPLRDINIYLHLYVISTILVFVLYYMINDIKKMQKKATHDYLTKMKNRSEFQAKLEVLQKKKKIFSLAILDIDYFKVFNDSFNHLVGDLVLLEVSKVLLSFEGNKINCYRIGGEEFSLVFEEINFVEVENKLEKIRLAVQKINIDEMLLDGEVRGITVSIGVSHIKTFSNIENYISSADDALYKAKENGRNQLVVGK</sequence>
<dbReference type="Pfam" id="PF00990">
    <property type="entry name" value="GGDEF"/>
    <property type="match status" value="1"/>
</dbReference>
<feature type="transmembrane region" description="Helical" evidence="1">
    <location>
        <begin position="103"/>
        <end position="124"/>
    </location>
</feature>
<feature type="transmembrane region" description="Helical" evidence="1">
    <location>
        <begin position="164"/>
        <end position="181"/>
    </location>
</feature>
<evidence type="ECO:0000259" key="2">
    <source>
        <dbReference type="PROSITE" id="PS50887"/>
    </source>
</evidence>
<dbReference type="Gene3D" id="3.30.70.270">
    <property type="match status" value="1"/>
</dbReference>
<evidence type="ECO:0000256" key="1">
    <source>
        <dbReference type="SAM" id="Phobius"/>
    </source>
</evidence>
<organism evidence="3 4">
    <name type="scientific">Lactococcus lactis subsp. lactis</name>
    <name type="common">Streptococcus lactis</name>
    <dbReference type="NCBI Taxonomy" id="1360"/>
    <lineage>
        <taxon>Bacteria</taxon>
        <taxon>Bacillati</taxon>
        <taxon>Bacillota</taxon>
        <taxon>Bacilli</taxon>
        <taxon>Lactobacillales</taxon>
        <taxon>Streptococcaceae</taxon>
        <taxon>Lactococcus</taxon>
    </lineage>
</organism>
<comment type="caution">
    <text evidence="3">The sequence shown here is derived from an EMBL/GenBank/DDBJ whole genome shotgun (WGS) entry which is preliminary data.</text>
</comment>
<dbReference type="CDD" id="cd01949">
    <property type="entry name" value="GGDEF"/>
    <property type="match status" value="1"/>
</dbReference>
<dbReference type="NCBIfam" id="TIGR00254">
    <property type="entry name" value="GGDEF"/>
    <property type="match status" value="1"/>
</dbReference>
<dbReference type="PATRIC" id="fig|1360.102.peg.2561"/>
<evidence type="ECO:0000313" key="4">
    <source>
        <dbReference type="Proteomes" id="UP000053058"/>
    </source>
</evidence>
<dbReference type="AlphaFoldDB" id="A0A0V8BLE0"/>
<accession>A0A0V8BLE0</accession>
<dbReference type="PANTHER" id="PTHR45138:SF9">
    <property type="entry name" value="DIGUANYLATE CYCLASE DGCM-RELATED"/>
    <property type="match status" value="1"/>
</dbReference>
<proteinExistence type="predicted"/>
<feature type="domain" description="GGDEF" evidence="2">
    <location>
        <begin position="217"/>
        <end position="351"/>
    </location>
</feature>
<dbReference type="InterPro" id="IPR043128">
    <property type="entry name" value="Rev_trsase/Diguanyl_cyclase"/>
</dbReference>
<dbReference type="InterPro" id="IPR050469">
    <property type="entry name" value="Diguanylate_Cyclase"/>
</dbReference>
<reference evidence="4" key="1">
    <citation type="submission" date="2015-10" db="EMBL/GenBank/DDBJ databases">
        <title>Draft Genome Sequences of 11 Lactococcus lactis subspecies cremoris strains.</title>
        <authorList>
            <person name="Wels M."/>
            <person name="Backus L."/>
            <person name="Boekhorst J."/>
            <person name="Dijkstra A."/>
            <person name="Beerthuizen M."/>
            <person name="Kelly W."/>
            <person name="Siezen R."/>
            <person name="Bachmann H."/>
            <person name="Van Hijum S."/>
        </authorList>
    </citation>
    <scope>NUCLEOTIDE SEQUENCE [LARGE SCALE GENOMIC DNA]</scope>
    <source>
        <strain evidence="4">KF282</strain>
    </source>
</reference>
<feature type="transmembrane region" description="Helical" evidence="1">
    <location>
        <begin position="131"/>
        <end position="152"/>
    </location>
</feature>
<dbReference type="SMART" id="SM00267">
    <property type="entry name" value="GGDEF"/>
    <property type="match status" value="1"/>
</dbReference>
<dbReference type="EMBL" id="LKLN01000080">
    <property type="protein sequence ID" value="KSU02542.1"/>
    <property type="molecule type" value="Genomic_DNA"/>
</dbReference>
<dbReference type="GO" id="GO:0052621">
    <property type="term" value="F:diguanylate cyclase activity"/>
    <property type="evidence" value="ECO:0007669"/>
    <property type="project" value="TreeGrafter"/>
</dbReference>
<evidence type="ECO:0000313" key="3">
    <source>
        <dbReference type="EMBL" id="KSU02542.1"/>
    </source>
</evidence>
<feature type="transmembrane region" description="Helical" evidence="1">
    <location>
        <begin position="78"/>
        <end position="97"/>
    </location>
</feature>
<keyword evidence="1" id="KW-1133">Transmembrane helix</keyword>
<dbReference type="Proteomes" id="UP000053058">
    <property type="component" value="Unassembled WGS sequence"/>
</dbReference>
<dbReference type="InterPro" id="IPR000160">
    <property type="entry name" value="GGDEF_dom"/>
</dbReference>
<dbReference type="GO" id="GO:0043709">
    <property type="term" value="P:cell adhesion involved in single-species biofilm formation"/>
    <property type="evidence" value="ECO:0007669"/>
    <property type="project" value="TreeGrafter"/>
</dbReference>
<dbReference type="GO" id="GO:0005886">
    <property type="term" value="C:plasma membrane"/>
    <property type="evidence" value="ECO:0007669"/>
    <property type="project" value="TreeGrafter"/>
</dbReference>
<name>A0A0V8BLE0_LACLL</name>
<dbReference type="RefSeq" id="WP_017864244.1">
    <property type="nucleotide sequence ID" value="NZ_CP024954.1"/>
</dbReference>